<dbReference type="Pfam" id="PF13450">
    <property type="entry name" value="NAD_binding_8"/>
    <property type="match status" value="1"/>
</dbReference>
<evidence type="ECO:0000313" key="1">
    <source>
        <dbReference type="EMBL" id="UTY33211.1"/>
    </source>
</evidence>
<dbReference type="GO" id="GO:0050660">
    <property type="term" value="F:flavin adenine dinucleotide binding"/>
    <property type="evidence" value="ECO:0007669"/>
    <property type="project" value="TreeGrafter"/>
</dbReference>
<sequence length="425" mass="49189">MQTYDTVILGAGFAGIGAAYGARLAKKKDIVLFEQDKTWGGLCGSFKKYDFIFDKAVHLSFSEIKVVQDIFYKTPHIEHRPEAKNYTNGFWVRHPIQNNCCALPVEERIKIIKSFINRSEKKRNPKNYLDYLVAQFGEYFAQKYPEQYTKKYWAAKPEELNCVWCGNRLYIPTLDEVLRGAFTDKTPSTYYAKKMRYPEKGAYKTFLTNIVDGLDIQYRKKAIKINTDLKQIEFSDGSLCAYQNLISTIPLPELCFMCDSASDSIKKAASNLQASSICLVSIGFNKIVDIPALWFYVYDEDIPFARAHSPSIKSMANVPNGTSSLQCEIYYSKSMPLRYSDKELISKTVQSLTNMKIAKERDILFTDLRHIKYANVIFYHNIEKYRKFCYEYILSKGIRTAGRFGNWDYLWSDQSFMSGYNIFKE</sequence>
<dbReference type="Proteomes" id="UP001058682">
    <property type="component" value="Chromosome"/>
</dbReference>
<dbReference type="RefSeq" id="WP_255818934.1">
    <property type="nucleotide sequence ID" value="NZ_CP038804.1"/>
</dbReference>
<dbReference type="AlphaFoldDB" id="A0AAE9SIR5"/>
<dbReference type="SUPFAM" id="SSF51971">
    <property type="entry name" value="Nucleotide-binding domain"/>
    <property type="match status" value="1"/>
</dbReference>
<protein>
    <recommendedName>
        <fullName evidence="3">Protoporphyrinogen oxidase</fullName>
    </recommendedName>
</protein>
<evidence type="ECO:0008006" key="3">
    <source>
        <dbReference type="Google" id="ProtNLM"/>
    </source>
</evidence>
<reference evidence="1" key="1">
    <citation type="submission" date="2019-04" db="EMBL/GenBank/DDBJ databases">
        <title>Whole genome sequencing of oral phylogroup 2 treponemes.</title>
        <authorList>
            <person name="Chan Y."/>
            <person name="Zeng H.H."/>
            <person name="Yu X.L."/>
            <person name="Leung W.K."/>
            <person name="Watt R.M."/>
        </authorList>
    </citation>
    <scope>NUCLEOTIDE SEQUENCE</scope>
    <source>
        <strain evidence="1">OMZ 835</strain>
    </source>
</reference>
<evidence type="ECO:0000313" key="2">
    <source>
        <dbReference type="Proteomes" id="UP001058682"/>
    </source>
</evidence>
<gene>
    <name evidence="1" type="ORF">E4N74_03690</name>
</gene>
<name>A0AAE9SIR5_9SPIR</name>
<dbReference type="PANTHER" id="PTHR21197:SF0">
    <property type="entry name" value="UDP-GALACTOPYRANOSE MUTASE"/>
    <property type="match status" value="1"/>
</dbReference>
<proteinExistence type="predicted"/>
<dbReference type="Gene3D" id="3.50.50.60">
    <property type="entry name" value="FAD/NAD(P)-binding domain"/>
    <property type="match status" value="1"/>
</dbReference>
<dbReference type="GO" id="GO:0008767">
    <property type="term" value="F:UDP-galactopyranose mutase activity"/>
    <property type="evidence" value="ECO:0007669"/>
    <property type="project" value="TreeGrafter"/>
</dbReference>
<accession>A0AAE9SIR5</accession>
<organism evidence="1 2">
    <name type="scientific">Treponema putidum</name>
    <dbReference type="NCBI Taxonomy" id="221027"/>
    <lineage>
        <taxon>Bacteria</taxon>
        <taxon>Pseudomonadati</taxon>
        <taxon>Spirochaetota</taxon>
        <taxon>Spirochaetia</taxon>
        <taxon>Spirochaetales</taxon>
        <taxon>Treponemataceae</taxon>
        <taxon>Treponema</taxon>
    </lineage>
</organism>
<dbReference type="PANTHER" id="PTHR21197">
    <property type="entry name" value="UDP-GALACTOPYRANOSE MUTASE"/>
    <property type="match status" value="1"/>
</dbReference>
<dbReference type="GO" id="GO:0005829">
    <property type="term" value="C:cytosol"/>
    <property type="evidence" value="ECO:0007669"/>
    <property type="project" value="TreeGrafter"/>
</dbReference>
<dbReference type="InterPro" id="IPR036188">
    <property type="entry name" value="FAD/NAD-bd_sf"/>
</dbReference>
<dbReference type="EMBL" id="CP038804">
    <property type="protein sequence ID" value="UTY33211.1"/>
    <property type="molecule type" value="Genomic_DNA"/>
</dbReference>